<evidence type="ECO:0008006" key="4">
    <source>
        <dbReference type="Google" id="ProtNLM"/>
    </source>
</evidence>
<dbReference type="EMBL" id="JARBHB010000008">
    <property type="protein sequence ID" value="KAJ8877987.1"/>
    <property type="molecule type" value="Genomic_DNA"/>
</dbReference>
<feature type="compositionally biased region" description="Basic and acidic residues" evidence="1">
    <location>
        <begin position="405"/>
        <end position="420"/>
    </location>
</feature>
<dbReference type="Proteomes" id="UP001159363">
    <property type="component" value="Chromosome 7"/>
</dbReference>
<accession>A0ABQ9H156</accession>
<sequence length="661" mass="72447">MGLSRSEVVVNDDCGGTAQLISGGVHHGRRLRGERRTMPTTPYVPYRRCCRVVLVVSHWSGLRGSGVTGSALKVAKVLAAQREHCTPDESLALSGDGALCGPDSSALIVSPLPDKVTRRSAVPVTDNPEIYGKARQPVASTSTCENPAATPSGIELGSTRWEASNLTTPPPRPPSPACVLVSQTLLQWLSGKRVRFPAEGRMWESIQTTPLVGVFSRGFPVFSRFCITALLHANLASPPSALEISIGFELAVNGDDKGIWGIVGNREHKLQRKLARARCREFEHNFAEPVRLARSPPAKENRAHSPAGSPDFHKWGSCRAVPLVGGFSRDLPFPPPLHSGTAPYSPQSPSSALKTSLLRADQISSPSLSPNRIHQYLAELPYCRARVFKFFAARRTELLAADLSRSADAEESRQPQRKGEGAGVVPSDADRRAEIVGGDSLPSPLEEGERCHKSSRVSIACILGDHIVPYFADGRAEIVAGNFSCLHPRKTKHVCSPRDRGRDAHPLRYRSLARRPKGLVSPNHFSQRMVHLNGVGFPISVTPQPKFPANLVLPYPRTPPQTPQKAADFMARAEQGQRTIRYRSGAGKERNEANTFPVTRSRNLRHMRKHVCERCFLVFSAYDDRHLPAFLHATQFCMAGCGPQLSRRLAYARKRRVIIGN</sequence>
<evidence type="ECO:0000256" key="1">
    <source>
        <dbReference type="SAM" id="MobiDB-lite"/>
    </source>
</evidence>
<evidence type="ECO:0000313" key="2">
    <source>
        <dbReference type="EMBL" id="KAJ8877987.1"/>
    </source>
</evidence>
<evidence type="ECO:0000313" key="3">
    <source>
        <dbReference type="Proteomes" id="UP001159363"/>
    </source>
</evidence>
<name>A0ABQ9H156_9NEOP</name>
<reference evidence="2 3" key="1">
    <citation type="submission" date="2023-02" db="EMBL/GenBank/DDBJ databases">
        <title>LHISI_Scaffold_Assembly.</title>
        <authorList>
            <person name="Stuart O.P."/>
            <person name="Cleave R."/>
            <person name="Magrath M.J.L."/>
            <person name="Mikheyev A.S."/>
        </authorList>
    </citation>
    <scope>NUCLEOTIDE SEQUENCE [LARGE SCALE GENOMIC DNA]</scope>
    <source>
        <strain evidence="2">Daus_M_001</strain>
        <tissue evidence="2">Leg muscle</tissue>
    </source>
</reference>
<protein>
    <recommendedName>
        <fullName evidence="4">C2H2-type domain-containing protein</fullName>
    </recommendedName>
</protein>
<comment type="caution">
    <text evidence="2">The sequence shown here is derived from an EMBL/GenBank/DDBJ whole genome shotgun (WGS) entry which is preliminary data.</text>
</comment>
<organism evidence="2 3">
    <name type="scientific">Dryococelus australis</name>
    <dbReference type="NCBI Taxonomy" id="614101"/>
    <lineage>
        <taxon>Eukaryota</taxon>
        <taxon>Metazoa</taxon>
        <taxon>Ecdysozoa</taxon>
        <taxon>Arthropoda</taxon>
        <taxon>Hexapoda</taxon>
        <taxon>Insecta</taxon>
        <taxon>Pterygota</taxon>
        <taxon>Neoptera</taxon>
        <taxon>Polyneoptera</taxon>
        <taxon>Phasmatodea</taxon>
        <taxon>Verophasmatodea</taxon>
        <taxon>Anareolatae</taxon>
        <taxon>Phasmatidae</taxon>
        <taxon>Eurycanthinae</taxon>
        <taxon>Dryococelus</taxon>
    </lineage>
</organism>
<proteinExistence type="predicted"/>
<keyword evidence="3" id="KW-1185">Reference proteome</keyword>
<feature type="region of interest" description="Disordered" evidence="1">
    <location>
        <begin position="404"/>
        <end position="449"/>
    </location>
</feature>
<gene>
    <name evidence="2" type="ORF">PR048_022450</name>
</gene>